<dbReference type="OrthoDB" id="60204at2759"/>
<dbReference type="EMBL" id="KV429196">
    <property type="protein sequence ID" value="KZT63326.1"/>
    <property type="molecule type" value="Genomic_DNA"/>
</dbReference>
<sequence>MSGVDLARAVGHQEEDKPVAWNQRDLLLYSVGIGAKKDDFSLVNELDKAWAPFPTYPVVLGFKGTSEDVIDFRQLMAGGKQVPGLPKLNPDRVVHASQSIEILKPLPATSGSGWKLKKRITGVTENKTGLLVEDETILVDARGTPYAKLYSAAFNLGARPTGSNFSKRIAGAPQAKPIPKDRKPDWVVRDQTTPEQAAIYRLSGDYNMLHIDPSIGQASGFGGVILHGLATYGFAARALVSAIGGSDPKSLRFYGVRFTSPVKPGDALETSIWEVGPGPDGTTEVTFVTKDVNSGKVCLGAGIAYIKKLEKGKL</sequence>
<evidence type="ECO:0000313" key="4">
    <source>
        <dbReference type="Proteomes" id="UP000076727"/>
    </source>
</evidence>
<dbReference type="InterPro" id="IPR029069">
    <property type="entry name" value="HotDog_dom_sf"/>
</dbReference>
<reference evidence="3 4" key="1">
    <citation type="journal article" date="2016" name="Mol. Biol. Evol.">
        <title>Comparative Genomics of Early-Diverging Mushroom-Forming Fungi Provides Insights into the Origins of Lignocellulose Decay Capabilities.</title>
        <authorList>
            <person name="Nagy L.G."/>
            <person name="Riley R."/>
            <person name="Tritt A."/>
            <person name="Adam C."/>
            <person name="Daum C."/>
            <person name="Floudas D."/>
            <person name="Sun H."/>
            <person name="Yadav J.S."/>
            <person name="Pangilinan J."/>
            <person name="Larsson K.H."/>
            <person name="Matsuura K."/>
            <person name="Barry K."/>
            <person name="Labutti K."/>
            <person name="Kuo R."/>
            <person name="Ohm R.A."/>
            <person name="Bhattacharya S.S."/>
            <person name="Shirouzu T."/>
            <person name="Yoshinaga Y."/>
            <person name="Martin F.M."/>
            <person name="Grigoriev I.V."/>
            <person name="Hibbett D.S."/>
        </authorList>
    </citation>
    <scope>NUCLEOTIDE SEQUENCE [LARGE SCALE GENOMIC DNA]</scope>
    <source>
        <strain evidence="3 4">L-15889</strain>
    </source>
</reference>
<dbReference type="PANTHER" id="PTHR13078:SF57">
    <property type="entry name" value="DEHYDRATASE, PUTATIVE (AFU_ORTHOLOGUE AFUA_5G00640)-RELATED"/>
    <property type="match status" value="1"/>
</dbReference>
<dbReference type="PANTHER" id="PTHR13078">
    <property type="entry name" value="PEROXISOMAL MULTIFUNCTIONAL ENZYME TYPE 2-RELATED"/>
    <property type="match status" value="1"/>
</dbReference>
<dbReference type="GO" id="GO:0003857">
    <property type="term" value="F:(3S)-3-hydroxyacyl-CoA dehydrogenase (NAD+) activity"/>
    <property type="evidence" value="ECO:0007669"/>
    <property type="project" value="TreeGrafter"/>
</dbReference>
<dbReference type="STRING" id="1314783.A0A165KMG6"/>
<dbReference type="CDD" id="cd03448">
    <property type="entry name" value="HDE_HSD"/>
    <property type="match status" value="1"/>
</dbReference>
<dbReference type="GO" id="GO:0004300">
    <property type="term" value="F:enoyl-CoA hydratase activity"/>
    <property type="evidence" value="ECO:0007669"/>
    <property type="project" value="TreeGrafter"/>
</dbReference>
<dbReference type="GO" id="GO:0044594">
    <property type="term" value="F:17-beta-hydroxysteroid dehydrogenase (NAD+) activity"/>
    <property type="evidence" value="ECO:0007669"/>
    <property type="project" value="TreeGrafter"/>
</dbReference>
<feature type="domain" description="MaoC-like" evidence="1">
    <location>
        <begin position="181"/>
        <end position="285"/>
    </location>
</feature>
<evidence type="ECO:0000313" key="3">
    <source>
        <dbReference type="EMBL" id="KZT63326.1"/>
    </source>
</evidence>
<dbReference type="InterPro" id="IPR054357">
    <property type="entry name" value="MFE-2_N"/>
</dbReference>
<organism evidence="3 4">
    <name type="scientific">Daedalea quercina L-15889</name>
    <dbReference type="NCBI Taxonomy" id="1314783"/>
    <lineage>
        <taxon>Eukaryota</taxon>
        <taxon>Fungi</taxon>
        <taxon>Dikarya</taxon>
        <taxon>Basidiomycota</taxon>
        <taxon>Agaricomycotina</taxon>
        <taxon>Agaricomycetes</taxon>
        <taxon>Polyporales</taxon>
        <taxon>Fomitopsis</taxon>
    </lineage>
</organism>
<dbReference type="Pfam" id="PF22622">
    <property type="entry name" value="MFE-2_hydrat-2_N"/>
    <property type="match status" value="1"/>
</dbReference>
<dbReference type="InterPro" id="IPR002539">
    <property type="entry name" value="MaoC-like_dom"/>
</dbReference>
<evidence type="ECO:0000259" key="2">
    <source>
        <dbReference type="Pfam" id="PF22622"/>
    </source>
</evidence>
<protein>
    <submittedName>
        <fullName evidence="3">Peroxisomal dehydratase</fullName>
    </submittedName>
</protein>
<evidence type="ECO:0000259" key="1">
    <source>
        <dbReference type="Pfam" id="PF01575"/>
    </source>
</evidence>
<feature type="domain" description="Peroxisomal multifunctional enzyme type 2-like N-terminal" evidence="2">
    <location>
        <begin position="21"/>
        <end position="154"/>
    </location>
</feature>
<proteinExistence type="predicted"/>
<keyword evidence="4" id="KW-1185">Reference proteome</keyword>
<gene>
    <name evidence="3" type="ORF">DAEQUDRAFT_733952</name>
</gene>
<dbReference type="GO" id="GO:0005777">
    <property type="term" value="C:peroxisome"/>
    <property type="evidence" value="ECO:0007669"/>
    <property type="project" value="TreeGrafter"/>
</dbReference>
<dbReference type="Pfam" id="PF01575">
    <property type="entry name" value="MaoC_dehydratas"/>
    <property type="match status" value="1"/>
</dbReference>
<name>A0A165KMG6_9APHY</name>
<dbReference type="GO" id="GO:0006635">
    <property type="term" value="P:fatty acid beta-oxidation"/>
    <property type="evidence" value="ECO:0007669"/>
    <property type="project" value="TreeGrafter"/>
</dbReference>
<dbReference type="AlphaFoldDB" id="A0A165KMG6"/>
<dbReference type="Proteomes" id="UP000076727">
    <property type="component" value="Unassembled WGS sequence"/>
</dbReference>
<accession>A0A165KMG6</accession>
<dbReference type="SUPFAM" id="SSF54637">
    <property type="entry name" value="Thioesterase/thiol ester dehydrase-isomerase"/>
    <property type="match status" value="2"/>
</dbReference>
<dbReference type="Gene3D" id="3.10.129.10">
    <property type="entry name" value="Hotdog Thioesterase"/>
    <property type="match status" value="1"/>
</dbReference>